<dbReference type="SUPFAM" id="SSF55486">
    <property type="entry name" value="Metalloproteases ('zincins'), catalytic domain"/>
    <property type="match status" value="1"/>
</dbReference>
<evidence type="ECO:0000256" key="1">
    <source>
        <dbReference type="SAM" id="MobiDB-lite"/>
    </source>
</evidence>
<feature type="compositionally biased region" description="Polar residues" evidence="1">
    <location>
        <begin position="543"/>
        <end position="567"/>
    </location>
</feature>
<evidence type="ECO:0000259" key="3">
    <source>
        <dbReference type="Pfam" id="PF05548"/>
    </source>
</evidence>
<reference evidence="4" key="1">
    <citation type="journal article" date="2019" name="Plant J.">
        <title>Chlorella vulgaris genome assembly and annotation reveals the molecular basis for metabolic acclimation to high light conditions.</title>
        <authorList>
            <person name="Cecchin M."/>
            <person name="Marcolungo L."/>
            <person name="Rossato M."/>
            <person name="Girolomoni L."/>
            <person name="Cosentino E."/>
            <person name="Cuine S."/>
            <person name="Li-Beisson Y."/>
            <person name="Delledonne M."/>
            <person name="Ballottari M."/>
        </authorList>
    </citation>
    <scope>NUCLEOTIDE SEQUENCE</scope>
    <source>
        <strain evidence="4">211/11P</strain>
    </source>
</reference>
<dbReference type="Pfam" id="PF05548">
    <property type="entry name" value="Peptidase_M11"/>
    <property type="match status" value="1"/>
</dbReference>
<evidence type="ECO:0000256" key="2">
    <source>
        <dbReference type="SAM" id="SignalP"/>
    </source>
</evidence>
<dbReference type="OrthoDB" id="539369at2759"/>
<evidence type="ECO:0000313" key="5">
    <source>
        <dbReference type="Proteomes" id="UP001055712"/>
    </source>
</evidence>
<keyword evidence="5" id="KW-1185">Reference proteome</keyword>
<feature type="region of interest" description="Disordered" evidence="1">
    <location>
        <begin position="580"/>
        <end position="604"/>
    </location>
</feature>
<keyword evidence="2" id="KW-0732">Signal</keyword>
<gene>
    <name evidence="4" type="ORF">D9Q98_003347</name>
</gene>
<organism evidence="4 5">
    <name type="scientific">Chlorella vulgaris</name>
    <name type="common">Green alga</name>
    <dbReference type="NCBI Taxonomy" id="3077"/>
    <lineage>
        <taxon>Eukaryota</taxon>
        <taxon>Viridiplantae</taxon>
        <taxon>Chlorophyta</taxon>
        <taxon>core chlorophytes</taxon>
        <taxon>Trebouxiophyceae</taxon>
        <taxon>Chlorellales</taxon>
        <taxon>Chlorellaceae</taxon>
        <taxon>Chlorella clade</taxon>
        <taxon>Chlorella</taxon>
    </lineage>
</organism>
<evidence type="ECO:0000313" key="4">
    <source>
        <dbReference type="EMBL" id="KAI3433537.1"/>
    </source>
</evidence>
<dbReference type="EMBL" id="SIDB01000004">
    <property type="protein sequence ID" value="KAI3433537.1"/>
    <property type="molecule type" value="Genomic_DNA"/>
</dbReference>
<protein>
    <recommendedName>
        <fullName evidence="3">Peptidase M11 gametolysin domain-containing protein</fullName>
    </recommendedName>
</protein>
<feature type="domain" description="Peptidase M11 gametolysin" evidence="3">
    <location>
        <begin position="166"/>
        <end position="436"/>
    </location>
</feature>
<name>A0A9D4TSK7_CHLVU</name>
<sequence length="604" mass="62274">MRHAYAGLLLLCLVSSHFLVRAATLSGKALVIGKDYFSTGPIRERYVKVGTGANAVLVKVEGAAAKRLRTGMTVNLKGRSIAGADGSQGHFAVDTVEIKAQPGRLGRGSSGLQGDAQYQAKPQRGLLQGGLPTEQMPVLRSDVNTLFLPLSFEGCTKAAGGTYSKPWYTQADVEGLVFTGGSTGISLASLYSNCSYGQTTMSRATSRVAPVTKLACSGTSVYGNAYSAAGACSFADFQGWAEAALTAAAASGIAVNTYFYKLIIVPEGTSCGWAGLAYIGCDGSFSCNSWVDARYLMGRTASAATNAQVAFHEQGHNLYLNHAASYDNTGATVEYGDWSCAMGYCCANRCYNTPHAWQQGWLSMQVLDGGLLTAAATVTATFAAQTVARSSGLKVKISSWAAADNIYLGYRLAEGGDAALSSIYSNKVNVYTFPGVGTGSDSESLSFWLGAFGAGQSFSHAKAPGLVFKCLTLSGGQATVTVCRKSASGVETLQTCAAGLDGDCDGLKGVADPDCASFLAPPPRCPQATAVTSTAKPSAAPPFSSTQPSARAANISSTRAPFTPSAGTFTSLPATALSATQPRASFPSAAQPAPLPWASLAATP</sequence>
<comment type="caution">
    <text evidence="4">The sequence shown here is derived from an EMBL/GenBank/DDBJ whole genome shotgun (WGS) entry which is preliminary data.</text>
</comment>
<reference evidence="4" key="2">
    <citation type="submission" date="2020-11" db="EMBL/GenBank/DDBJ databases">
        <authorList>
            <person name="Cecchin M."/>
            <person name="Marcolungo L."/>
            <person name="Rossato M."/>
            <person name="Girolomoni L."/>
            <person name="Cosentino E."/>
            <person name="Cuine S."/>
            <person name="Li-Beisson Y."/>
            <person name="Delledonne M."/>
            <person name="Ballottari M."/>
        </authorList>
    </citation>
    <scope>NUCLEOTIDE SEQUENCE</scope>
    <source>
        <strain evidence="4">211/11P</strain>
        <tissue evidence="4">Whole cell</tissue>
    </source>
</reference>
<feature type="region of interest" description="Disordered" evidence="1">
    <location>
        <begin position="527"/>
        <end position="567"/>
    </location>
</feature>
<dbReference type="InterPro" id="IPR008752">
    <property type="entry name" value="Peptidase_M11"/>
</dbReference>
<dbReference type="Proteomes" id="UP001055712">
    <property type="component" value="Unassembled WGS sequence"/>
</dbReference>
<feature type="chain" id="PRO_5038910694" description="Peptidase M11 gametolysin domain-containing protein" evidence="2">
    <location>
        <begin position="23"/>
        <end position="604"/>
    </location>
</feature>
<feature type="signal peptide" evidence="2">
    <location>
        <begin position="1"/>
        <end position="22"/>
    </location>
</feature>
<dbReference type="AlphaFoldDB" id="A0A9D4TSK7"/>
<accession>A0A9D4TSK7</accession>
<proteinExistence type="predicted"/>